<keyword evidence="2" id="KW-1185">Reference proteome</keyword>
<comment type="caution">
    <text evidence="1">The sequence shown here is derived from an EMBL/GenBank/DDBJ whole genome shotgun (WGS) entry which is preliminary data.</text>
</comment>
<gene>
    <name evidence="1" type="ORF">CPLU01_00639</name>
</gene>
<organism evidence="1 2">
    <name type="scientific">Colletotrichum plurivorum</name>
    <dbReference type="NCBI Taxonomy" id="2175906"/>
    <lineage>
        <taxon>Eukaryota</taxon>
        <taxon>Fungi</taxon>
        <taxon>Dikarya</taxon>
        <taxon>Ascomycota</taxon>
        <taxon>Pezizomycotina</taxon>
        <taxon>Sordariomycetes</taxon>
        <taxon>Hypocreomycetidae</taxon>
        <taxon>Glomerellales</taxon>
        <taxon>Glomerellaceae</taxon>
        <taxon>Colletotrichum</taxon>
        <taxon>Colletotrichum orchidearum species complex</taxon>
    </lineage>
</organism>
<dbReference type="Proteomes" id="UP000654918">
    <property type="component" value="Unassembled WGS sequence"/>
</dbReference>
<dbReference type="AlphaFoldDB" id="A0A8H6U570"/>
<sequence length="139" mass="15705">MDELNHDVEDITGYIDDIHRAPCNSTYNWLVQVVADASNATSHCFDAYIFDINLAILNQMLHDYATATGPPWDWEMTRSSSSQAHIHLINETKFFSELIDKYGTQEDWSSATAAVGFTVDEPANVDKTIYELADDPQTR</sequence>
<name>A0A8H6U570_9PEZI</name>
<dbReference type="EMBL" id="WIGO01000004">
    <property type="protein sequence ID" value="KAF6841078.1"/>
    <property type="molecule type" value="Genomic_DNA"/>
</dbReference>
<accession>A0A8H6U570</accession>
<proteinExistence type="predicted"/>
<reference evidence="1" key="1">
    <citation type="journal article" date="2020" name="Phytopathology">
        <title>Genome Sequence Resources of Colletotrichum truncatum, C. plurivorum, C. musicola, and C. sojae: Four Species Pathogenic to Soybean (Glycine max).</title>
        <authorList>
            <person name="Rogerio F."/>
            <person name="Boufleur T.R."/>
            <person name="Ciampi-Guillardi M."/>
            <person name="Sukno S.A."/>
            <person name="Thon M.R."/>
            <person name="Massola Junior N.S."/>
            <person name="Baroncelli R."/>
        </authorList>
    </citation>
    <scope>NUCLEOTIDE SEQUENCE</scope>
    <source>
        <strain evidence="1">LFN00145</strain>
    </source>
</reference>
<evidence type="ECO:0000313" key="2">
    <source>
        <dbReference type="Proteomes" id="UP000654918"/>
    </source>
</evidence>
<evidence type="ECO:0000313" key="1">
    <source>
        <dbReference type="EMBL" id="KAF6841078.1"/>
    </source>
</evidence>
<protein>
    <submittedName>
        <fullName evidence="1">Uncharacterized protein</fullName>
    </submittedName>
</protein>